<evidence type="ECO:0000259" key="9">
    <source>
        <dbReference type="PROSITE" id="PS51747"/>
    </source>
</evidence>
<keyword evidence="4" id="KW-0479">Metal-binding</keyword>
<dbReference type="PANTHER" id="PTHR38011:SF7">
    <property type="entry name" value="2,5-DIAMINO-6-RIBOSYLAMINO-4(3H)-PYRIMIDINONE 5'-PHOSPHATE REDUCTASE"/>
    <property type="match status" value="1"/>
</dbReference>
<dbReference type="EC" id="1.1.1.193" evidence="10"/>
<dbReference type="GO" id="GO:0008703">
    <property type="term" value="F:5-amino-6-(5-phosphoribosylamino)uracil reductase activity"/>
    <property type="evidence" value="ECO:0007669"/>
    <property type="project" value="UniProtKB-EC"/>
</dbReference>
<dbReference type="InterPro" id="IPR002734">
    <property type="entry name" value="RibDG_C"/>
</dbReference>
<dbReference type="InterPro" id="IPR050765">
    <property type="entry name" value="Riboflavin_Biosynth_HTPR"/>
</dbReference>
<dbReference type="GO" id="GO:0008835">
    <property type="term" value="F:diaminohydroxyphosphoribosylaminopyrimidine deaminase activity"/>
    <property type="evidence" value="ECO:0007669"/>
    <property type="project" value="UniProtKB-EC"/>
</dbReference>
<keyword evidence="7 10" id="KW-0560">Oxidoreductase</keyword>
<dbReference type="Pfam" id="PF00383">
    <property type="entry name" value="dCMP_cyt_deam_1"/>
    <property type="match status" value="1"/>
</dbReference>
<name>A0A3B0TYF2_9ZZZZ</name>
<dbReference type="InterPro" id="IPR024072">
    <property type="entry name" value="DHFR-like_dom_sf"/>
</dbReference>
<proteinExistence type="predicted"/>
<keyword evidence="5" id="KW-0862">Zinc</keyword>
<evidence type="ECO:0000256" key="3">
    <source>
        <dbReference type="ARBA" id="ARBA00022619"/>
    </source>
</evidence>
<dbReference type="SUPFAM" id="SSF53927">
    <property type="entry name" value="Cytidine deaminase-like"/>
    <property type="match status" value="1"/>
</dbReference>
<comment type="pathway">
    <text evidence="2">Cofactor biosynthesis; riboflavin biosynthesis; 5-amino-6-(D-ribitylamino)uracil from GTP: step 3/4.</text>
</comment>
<keyword evidence="3" id="KW-0686">Riboflavin biosynthesis</keyword>
<evidence type="ECO:0000256" key="8">
    <source>
        <dbReference type="ARBA" id="ARBA00023268"/>
    </source>
</evidence>
<dbReference type="NCBIfam" id="TIGR00326">
    <property type="entry name" value="eubact_ribD"/>
    <property type="match status" value="1"/>
</dbReference>
<feature type="domain" description="CMP/dCMP-type deaminase" evidence="9">
    <location>
        <begin position="17"/>
        <end position="142"/>
    </location>
</feature>
<protein>
    <submittedName>
        <fullName evidence="10">Diaminohydroxyphosphoribosylaminopyrimidine deaminase / 5-amino-6-(5-phosphoribosylamino)uracil reductase</fullName>
        <ecNumber evidence="10">1.1.1.193</ecNumber>
        <ecNumber evidence="10">3.5.4.26</ecNumber>
    </submittedName>
</protein>
<comment type="pathway">
    <text evidence="1">Cofactor biosynthesis; riboflavin biosynthesis; 5-amino-6-(D-ribitylamino)uracil from GTP: step 2/4.</text>
</comment>
<evidence type="ECO:0000256" key="6">
    <source>
        <dbReference type="ARBA" id="ARBA00022857"/>
    </source>
</evidence>
<dbReference type="PANTHER" id="PTHR38011">
    <property type="entry name" value="DIHYDROFOLATE REDUCTASE FAMILY PROTEIN (AFU_ORTHOLOGUE AFUA_8G06820)"/>
    <property type="match status" value="1"/>
</dbReference>
<dbReference type="Gene3D" id="3.40.430.10">
    <property type="entry name" value="Dihydrofolate Reductase, subunit A"/>
    <property type="match status" value="1"/>
</dbReference>
<keyword evidence="10" id="KW-0378">Hydrolase</keyword>
<evidence type="ECO:0000313" key="10">
    <source>
        <dbReference type="EMBL" id="VAW21780.1"/>
    </source>
</evidence>
<dbReference type="InterPro" id="IPR016193">
    <property type="entry name" value="Cytidine_deaminase-like"/>
</dbReference>
<sequence>MTGKTQDFTENPGLSPHLIANAFGQALESAYQFVGSSVPNPPVGCTILDAQGNRLAVCAHQKAGQKHAEALAIEQCQKNGTMERIHTMLVTLEPCNHYGRTPACTKAILTTPAREIWIGARDPNPNVFGNGAKTLADGGLRVKFIANLDDDDADALAFSAKRLIAPFAKHVRTAMPWVTIKQAINRAGGMIPEPGQKTFTSPSSLIYAHRLRKRADAILTGSGTILADNPRFDVRHVADFAEKRRFLVIMDRTKRVGEPYLQAAAELGFDVWVESEIEVALKKLGQAGAHEVLVEAGPSLVASILPTDLWDEHITIEQGPGLADKDVVSTRYASFMDRQFQAKGEPDVLGNY</sequence>
<accession>A0A3B0TYF2</accession>
<evidence type="ECO:0000256" key="1">
    <source>
        <dbReference type="ARBA" id="ARBA00004882"/>
    </source>
</evidence>
<evidence type="ECO:0000256" key="2">
    <source>
        <dbReference type="ARBA" id="ARBA00004910"/>
    </source>
</evidence>
<gene>
    <name evidence="10" type="ORF">MNBD_ALPHA12-833</name>
</gene>
<dbReference type="Gene3D" id="3.40.140.10">
    <property type="entry name" value="Cytidine Deaminase, domain 2"/>
    <property type="match status" value="1"/>
</dbReference>
<dbReference type="InterPro" id="IPR002125">
    <property type="entry name" value="CMP_dCMP_dom"/>
</dbReference>
<dbReference type="GO" id="GO:0008270">
    <property type="term" value="F:zinc ion binding"/>
    <property type="evidence" value="ECO:0007669"/>
    <property type="project" value="InterPro"/>
</dbReference>
<evidence type="ECO:0000256" key="7">
    <source>
        <dbReference type="ARBA" id="ARBA00023002"/>
    </source>
</evidence>
<keyword evidence="8" id="KW-0511">Multifunctional enzyme</keyword>
<reference evidence="10" key="1">
    <citation type="submission" date="2018-06" db="EMBL/GenBank/DDBJ databases">
        <authorList>
            <person name="Zhirakovskaya E."/>
        </authorList>
    </citation>
    <scope>NUCLEOTIDE SEQUENCE</scope>
</reference>
<dbReference type="UniPathway" id="UPA00275">
    <property type="reaction ID" value="UER00401"/>
</dbReference>
<dbReference type="AlphaFoldDB" id="A0A3B0TYF2"/>
<dbReference type="EC" id="3.5.4.26" evidence="10"/>
<keyword evidence="6" id="KW-0521">NADP</keyword>
<evidence type="ECO:0000256" key="5">
    <source>
        <dbReference type="ARBA" id="ARBA00022833"/>
    </source>
</evidence>
<dbReference type="GO" id="GO:0009231">
    <property type="term" value="P:riboflavin biosynthetic process"/>
    <property type="evidence" value="ECO:0007669"/>
    <property type="project" value="UniProtKB-UniPathway"/>
</dbReference>
<dbReference type="Pfam" id="PF01872">
    <property type="entry name" value="RibD_C"/>
    <property type="match status" value="1"/>
</dbReference>
<dbReference type="EMBL" id="UOEO01000184">
    <property type="protein sequence ID" value="VAW21780.1"/>
    <property type="molecule type" value="Genomic_DNA"/>
</dbReference>
<dbReference type="InterPro" id="IPR016192">
    <property type="entry name" value="APOBEC/CMP_deaminase_Zn-bd"/>
</dbReference>
<organism evidence="10">
    <name type="scientific">hydrothermal vent metagenome</name>
    <dbReference type="NCBI Taxonomy" id="652676"/>
    <lineage>
        <taxon>unclassified sequences</taxon>
        <taxon>metagenomes</taxon>
        <taxon>ecological metagenomes</taxon>
    </lineage>
</organism>
<dbReference type="CDD" id="cd01284">
    <property type="entry name" value="Riboflavin_deaminase-reductase"/>
    <property type="match status" value="1"/>
</dbReference>
<dbReference type="SUPFAM" id="SSF53597">
    <property type="entry name" value="Dihydrofolate reductase-like"/>
    <property type="match status" value="1"/>
</dbReference>
<dbReference type="PROSITE" id="PS51747">
    <property type="entry name" value="CYT_DCMP_DEAMINASES_2"/>
    <property type="match status" value="1"/>
</dbReference>
<dbReference type="PROSITE" id="PS00903">
    <property type="entry name" value="CYT_DCMP_DEAMINASES_1"/>
    <property type="match status" value="1"/>
</dbReference>
<evidence type="ECO:0000256" key="4">
    <source>
        <dbReference type="ARBA" id="ARBA00022723"/>
    </source>
</evidence>
<dbReference type="InterPro" id="IPR004794">
    <property type="entry name" value="Eubact_RibD"/>
</dbReference>